<evidence type="ECO:0000256" key="8">
    <source>
        <dbReference type="ARBA" id="ARBA00022884"/>
    </source>
</evidence>
<dbReference type="InterPro" id="IPR004881">
    <property type="entry name" value="Ribosome_biogen_GTPase_RsgA"/>
</dbReference>
<feature type="domain" description="CP-type G" evidence="12">
    <location>
        <begin position="104"/>
        <end position="264"/>
    </location>
</feature>
<protein>
    <recommendedName>
        <fullName evidence="10">Small ribosomal subunit biogenesis GTPase RsgA</fullName>
        <ecNumber evidence="10">3.6.1.-</ecNumber>
    </recommendedName>
</protein>
<keyword evidence="14" id="KW-1185">Reference proteome</keyword>
<keyword evidence="8 10" id="KW-0694">RNA-binding</keyword>
<evidence type="ECO:0000256" key="10">
    <source>
        <dbReference type="HAMAP-Rule" id="MF_01820"/>
    </source>
</evidence>
<feature type="domain" description="EngC GTPase" evidence="11">
    <location>
        <begin position="113"/>
        <end position="262"/>
    </location>
</feature>
<dbReference type="EMBL" id="JBHTLU010000015">
    <property type="protein sequence ID" value="MFD1221374.1"/>
    <property type="molecule type" value="Genomic_DNA"/>
</dbReference>
<comment type="similarity">
    <text evidence="10">Belongs to the TRAFAC class YlqF/YawG GTPase family. RsgA subfamily.</text>
</comment>
<comment type="subunit">
    <text evidence="10">Monomer. Associates with 30S ribosomal subunit, binds 16S rRNA.</text>
</comment>
<dbReference type="RefSeq" id="WP_345590094.1">
    <property type="nucleotide sequence ID" value="NZ_BAABJG010000021.1"/>
</dbReference>
<evidence type="ECO:0000256" key="3">
    <source>
        <dbReference type="ARBA" id="ARBA00022723"/>
    </source>
</evidence>
<keyword evidence="3 10" id="KW-0479">Metal-binding</keyword>
<proteinExistence type="inferred from homology"/>
<organism evidence="13 14">
    <name type="scientific">Paenibacillus vulneris</name>
    <dbReference type="NCBI Taxonomy" id="1133364"/>
    <lineage>
        <taxon>Bacteria</taxon>
        <taxon>Bacillati</taxon>
        <taxon>Bacillota</taxon>
        <taxon>Bacilli</taxon>
        <taxon>Bacillales</taxon>
        <taxon>Paenibacillaceae</taxon>
        <taxon>Paenibacillus</taxon>
    </lineage>
</organism>
<comment type="caution">
    <text evidence="13">The sequence shown here is derived from an EMBL/GenBank/DDBJ whole genome shotgun (WGS) entry which is preliminary data.</text>
</comment>
<dbReference type="Gene3D" id="3.40.50.300">
    <property type="entry name" value="P-loop containing nucleotide triphosphate hydrolases"/>
    <property type="match status" value="1"/>
</dbReference>
<keyword evidence="5 10" id="KW-0547">Nucleotide-binding</keyword>
<keyword evidence="1 10" id="KW-0963">Cytoplasm</keyword>
<comment type="function">
    <text evidence="10">One of several proteins that assist in the late maturation steps of the functional core of the 30S ribosomal subunit. Helps release RbfA from mature subunits. May play a role in the assembly of ribosomal proteins into the subunit. Circularly permuted GTPase that catalyzes slow GTP hydrolysis, GTPase activity is stimulated by the 30S ribosomal subunit.</text>
</comment>
<evidence type="ECO:0000256" key="9">
    <source>
        <dbReference type="ARBA" id="ARBA00023134"/>
    </source>
</evidence>
<evidence type="ECO:0000259" key="12">
    <source>
        <dbReference type="PROSITE" id="PS51721"/>
    </source>
</evidence>
<gene>
    <name evidence="10 13" type="primary">rsgA</name>
    <name evidence="13" type="ORF">ACFQ4B_14705</name>
</gene>
<comment type="subcellular location">
    <subcellularLocation>
        <location evidence="10">Cytoplasm</location>
    </subcellularLocation>
</comment>
<dbReference type="PANTHER" id="PTHR32120:SF10">
    <property type="entry name" value="SMALL RIBOSOMAL SUBUNIT BIOGENESIS GTPASE RSGA"/>
    <property type="match status" value="1"/>
</dbReference>
<evidence type="ECO:0000256" key="5">
    <source>
        <dbReference type="ARBA" id="ARBA00022741"/>
    </source>
</evidence>
<evidence type="ECO:0000256" key="1">
    <source>
        <dbReference type="ARBA" id="ARBA00022490"/>
    </source>
</evidence>
<dbReference type="CDD" id="cd01854">
    <property type="entry name" value="YjeQ_EngC"/>
    <property type="match status" value="1"/>
</dbReference>
<dbReference type="SUPFAM" id="SSF52540">
    <property type="entry name" value="P-loop containing nucleoside triphosphate hydrolases"/>
    <property type="match status" value="1"/>
</dbReference>
<keyword evidence="6 10" id="KW-0378">Hydrolase</keyword>
<keyword evidence="7 10" id="KW-0862">Zinc</keyword>
<feature type="binding site" evidence="10">
    <location>
        <position position="294"/>
    </location>
    <ligand>
        <name>Zn(2+)</name>
        <dbReference type="ChEBI" id="CHEBI:29105"/>
    </ligand>
</feature>
<dbReference type="NCBIfam" id="TIGR00157">
    <property type="entry name" value="ribosome small subunit-dependent GTPase A"/>
    <property type="match status" value="1"/>
</dbReference>
<keyword evidence="9 10" id="KW-0342">GTP-binding</keyword>
<dbReference type="Gene3D" id="1.10.40.50">
    <property type="entry name" value="Probable gtpase engc, domain 3"/>
    <property type="match status" value="1"/>
</dbReference>
<evidence type="ECO:0000256" key="4">
    <source>
        <dbReference type="ARBA" id="ARBA00022730"/>
    </source>
</evidence>
<name>A0ABW3UPI9_9BACL</name>
<dbReference type="PANTHER" id="PTHR32120">
    <property type="entry name" value="SMALL RIBOSOMAL SUBUNIT BIOGENESIS GTPASE RSGA"/>
    <property type="match status" value="1"/>
</dbReference>
<accession>A0ABW3UPI9</accession>
<dbReference type="EC" id="3.6.1.-" evidence="10"/>
<sequence>MNKKHELTALEAFGYQPFVANQHKEDYDIGRVALEHTHLYRIYSEDGEWLGELSGKYRYEASVRDDYPAVGDWVWMRKLPGERKAIIHGVYERKSKFSRKVAGQTTEEQIVAANVDRVFLVMALNRDFNVRRLERYLLTAYESGAAPEIVLTKKDLCEDGEAEAKLAEVEAIAFGVPVYMVNSLADKGTEKILGTLKRGETIALLGSSGAGKSTLLNSLYGEQRQKTGDVREADDRGKHTTTHRELVILPCGALIIDTPGMRELQLWEGSGSMDIAFQDIDTLAANCRFADCKHQREPGCAIQAALADGQLEPERFASFLKLQKELAYMERKADAAAARVEKDRWKKIHKEMRGRGQRE</sequence>
<dbReference type="Pfam" id="PF03193">
    <property type="entry name" value="RsgA_GTPase"/>
    <property type="match status" value="1"/>
</dbReference>
<keyword evidence="2 10" id="KW-0690">Ribosome biogenesis</keyword>
<dbReference type="PROSITE" id="PS51721">
    <property type="entry name" value="G_CP"/>
    <property type="match status" value="1"/>
</dbReference>
<dbReference type="Proteomes" id="UP001597180">
    <property type="component" value="Unassembled WGS sequence"/>
</dbReference>
<keyword evidence="4 10" id="KW-0699">rRNA-binding</keyword>
<comment type="cofactor">
    <cofactor evidence="10">
        <name>Zn(2+)</name>
        <dbReference type="ChEBI" id="CHEBI:29105"/>
    </cofactor>
    <text evidence="10">Binds 1 zinc ion per subunit.</text>
</comment>
<evidence type="ECO:0000313" key="14">
    <source>
        <dbReference type="Proteomes" id="UP001597180"/>
    </source>
</evidence>
<evidence type="ECO:0000313" key="13">
    <source>
        <dbReference type="EMBL" id="MFD1221374.1"/>
    </source>
</evidence>
<feature type="binding site" evidence="10">
    <location>
        <begin position="152"/>
        <end position="155"/>
    </location>
    <ligand>
        <name>GTP</name>
        <dbReference type="ChEBI" id="CHEBI:37565"/>
    </ligand>
</feature>
<dbReference type="InterPro" id="IPR010914">
    <property type="entry name" value="RsgA_GTPase_dom"/>
</dbReference>
<dbReference type="PROSITE" id="PS50936">
    <property type="entry name" value="ENGC_GTPASE"/>
    <property type="match status" value="1"/>
</dbReference>
<evidence type="ECO:0000256" key="6">
    <source>
        <dbReference type="ARBA" id="ARBA00022801"/>
    </source>
</evidence>
<feature type="binding site" evidence="10">
    <location>
        <begin position="206"/>
        <end position="214"/>
    </location>
    <ligand>
        <name>GTP</name>
        <dbReference type="ChEBI" id="CHEBI:37565"/>
    </ligand>
</feature>
<dbReference type="InterPro" id="IPR030378">
    <property type="entry name" value="G_CP_dom"/>
</dbReference>
<evidence type="ECO:0000256" key="2">
    <source>
        <dbReference type="ARBA" id="ARBA00022517"/>
    </source>
</evidence>
<feature type="binding site" evidence="10">
    <location>
        <position position="300"/>
    </location>
    <ligand>
        <name>Zn(2+)</name>
        <dbReference type="ChEBI" id="CHEBI:29105"/>
    </ligand>
</feature>
<dbReference type="HAMAP" id="MF_01820">
    <property type="entry name" value="GTPase_RsgA"/>
    <property type="match status" value="1"/>
</dbReference>
<feature type="binding site" evidence="10">
    <location>
        <position position="287"/>
    </location>
    <ligand>
        <name>Zn(2+)</name>
        <dbReference type="ChEBI" id="CHEBI:29105"/>
    </ligand>
</feature>
<dbReference type="InterPro" id="IPR027417">
    <property type="entry name" value="P-loop_NTPase"/>
</dbReference>
<reference evidence="14" key="1">
    <citation type="journal article" date="2019" name="Int. J. Syst. Evol. Microbiol.">
        <title>The Global Catalogue of Microorganisms (GCM) 10K type strain sequencing project: providing services to taxonomists for standard genome sequencing and annotation.</title>
        <authorList>
            <consortium name="The Broad Institute Genomics Platform"/>
            <consortium name="The Broad Institute Genome Sequencing Center for Infectious Disease"/>
            <person name="Wu L."/>
            <person name="Ma J."/>
        </authorList>
    </citation>
    <scope>NUCLEOTIDE SEQUENCE [LARGE SCALE GENOMIC DNA]</scope>
    <source>
        <strain evidence="14">CCUG 53270</strain>
    </source>
</reference>
<evidence type="ECO:0000259" key="11">
    <source>
        <dbReference type="PROSITE" id="PS50936"/>
    </source>
</evidence>
<feature type="binding site" evidence="10">
    <location>
        <position position="292"/>
    </location>
    <ligand>
        <name>Zn(2+)</name>
        <dbReference type="ChEBI" id="CHEBI:29105"/>
    </ligand>
</feature>
<evidence type="ECO:0000256" key="7">
    <source>
        <dbReference type="ARBA" id="ARBA00022833"/>
    </source>
</evidence>